<name>A0A0A0DBS1_9PROT</name>
<proteinExistence type="inferred from homology"/>
<evidence type="ECO:0000256" key="2">
    <source>
        <dbReference type="ARBA" id="ARBA00022649"/>
    </source>
</evidence>
<organism evidence="7 8">
    <name type="scientific">Inquilinus limosus MP06</name>
    <dbReference type="NCBI Taxonomy" id="1398085"/>
    <lineage>
        <taxon>Bacteria</taxon>
        <taxon>Pseudomonadati</taxon>
        <taxon>Pseudomonadota</taxon>
        <taxon>Alphaproteobacteria</taxon>
        <taxon>Rhodospirillales</taxon>
        <taxon>Rhodospirillaceae</taxon>
        <taxon>Inquilinus</taxon>
    </lineage>
</organism>
<keyword evidence="2" id="KW-1277">Toxin-antitoxin system</keyword>
<dbReference type="PANTHER" id="PTHR38039:SF1">
    <property type="entry name" value="TOXIN YOEB"/>
    <property type="match status" value="1"/>
</dbReference>
<comment type="caution">
    <text evidence="7">The sequence shown here is derived from an EMBL/GenBank/DDBJ whole genome shotgun (WGS) entry which is preliminary data.</text>
</comment>
<comment type="similarity">
    <text evidence="1">Belongs to the YoeB family.</text>
</comment>
<dbReference type="InterPro" id="IPR035093">
    <property type="entry name" value="RelE/ParE_toxin_dom_sf"/>
</dbReference>
<evidence type="ECO:0000313" key="7">
    <source>
        <dbReference type="EMBL" id="KGM35465.1"/>
    </source>
</evidence>
<dbReference type="AlphaFoldDB" id="A0A0A0DBS1"/>
<gene>
    <name evidence="7" type="ORF">P409_04230</name>
</gene>
<dbReference type="Proteomes" id="UP000029995">
    <property type="component" value="Unassembled WGS sequence"/>
</dbReference>
<evidence type="ECO:0000256" key="3">
    <source>
        <dbReference type="ARBA" id="ARBA00022722"/>
    </source>
</evidence>
<reference evidence="7 8" key="1">
    <citation type="submission" date="2014-01" db="EMBL/GenBank/DDBJ databases">
        <title>Genome sequence determination for a cystic fibrosis isolate, Inquilinus limosus.</title>
        <authorList>
            <person name="Pino M."/>
            <person name="Di Conza J."/>
            <person name="Gutkind G."/>
        </authorList>
    </citation>
    <scope>NUCLEOTIDE SEQUENCE [LARGE SCALE GENOMIC DNA]</scope>
    <source>
        <strain evidence="7 8">MP06</strain>
    </source>
</reference>
<dbReference type="OrthoDB" id="9801102at2"/>
<dbReference type="InterPro" id="IPR009614">
    <property type="entry name" value="YoeB_toxin"/>
</dbReference>
<dbReference type="GO" id="GO:0006401">
    <property type="term" value="P:RNA catabolic process"/>
    <property type="evidence" value="ECO:0007669"/>
    <property type="project" value="InterPro"/>
</dbReference>
<dbReference type="PANTHER" id="PTHR38039">
    <property type="entry name" value="TOXIN YOEB"/>
    <property type="match status" value="1"/>
</dbReference>
<keyword evidence="3" id="KW-0540">Nuclease</keyword>
<evidence type="ECO:0000256" key="1">
    <source>
        <dbReference type="ARBA" id="ARBA00008172"/>
    </source>
</evidence>
<evidence type="ECO:0000256" key="6">
    <source>
        <dbReference type="ARBA" id="ARBA00030388"/>
    </source>
</evidence>
<dbReference type="Pfam" id="PF06769">
    <property type="entry name" value="YoeB_toxin"/>
    <property type="match status" value="1"/>
</dbReference>
<keyword evidence="5" id="KW-0378">Hydrolase</keyword>
<dbReference type="SUPFAM" id="SSF143011">
    <property type="entry name" value="RelE-like"/>
    <property type="match status" value="1"/>
</dbReference>
<dbReference type="NCBIfam" id="TIGR02116">
    <property type="entry name" value="toxin_Txe_YoeB"/>
    <property type="match status" value="1"/>
</dbReference>
<dbReference type="GO" id="GO:0004519">
    <property type="term" value="F:endonuclease activity"/>
    <property type="evidence" value="ECO:0007669"/>
    <property type="project" value="UniProtKB-KW"/>
</dbReference>
<dbReference type="GO" id="GO:0016787">
    <property type="term" value="F:hydrolase activity"/>
    <property type="evidence" value="ECO:0007669"/>
    <property type="project" value="UniProtKB-KW"/>
</dbReference>
<dbReference type="Gene3D" id="3.30.2310.20">
    <property type="entry name" value="RelE-like"/>
    <property type="match status" value="1"/>
</dbReference>
<dbReference type="RefSeq" id="WP_034832144.1">
    <property type="nucleotide sequence ID" value="NZ_JANX01000026.1"/>
</dbReference>
<dbReference type="EMBL" id="JANX01000026">
    <property type="protein sequence ID" value="KGM35465.1"/>
    <property type="molecule type" value="Genomic_DNA"/>
</dbReference>
<evidence type="ECO:0000313" key="8">
    <source>
        <dbReference type="Proteomes" id="UP000029995"/>
    </source>
</evidence>
<accession>A0A0A0DBS1</accession>
<keyword evidence="4" id="KW-0255">Endonuclease</keyword>
<evidence type="ECO:0000256" key="4">
    <source>
        <dbReference type="ARBA" id="ARBA00022759"/>
    </source>
</evidence>
<sequence>MKLVFSSAAWADYLFWQQNDKAALGRVNELIKDAMRSPFAGIGKPEPLVGDLKGWWSRRITREHRLIYRVTGSGEAQALEIASCRFHYDR</sequence>
<evidence type="ECO:0000256" key="5">
    <source>
        <dbReference type="ARBA" id="ARBA00022801"/>
    </source>
</evidence>
<protein>
    <recommendedName>
        <fullName evidence="6">Putative mRNA interferase YoeB</fullName>
    </recommendedName>
</protein>